<dbReference type="GO" id="GO:0005737">
    <property type="term" value="C:cytoplasm"/>
    <property type="evidence" value="ECO:0007669"/>
    <property type="project" value="UniProtKB-UniRule"/>
</dbReference>
<evidence type="ECO:0000256" key="2">
    <source>
        <dbReference type="ARBA" id="ARBA00013161"/>
    </source>
</evidence>
<organism evidence="11 12">
    <name type="scientific">Haladaptatus litoreus</name>
    <dbReference type="NCBI Taxonomy" id="553468"/>
    <lineage>
        <taxon>Archaea</taxon>
        <taxon>Methanobacteriati</taxon>
        <taxon>Methanobacteriota</taxon>
        <taxon>Stenosarchaea group</taxon>
        <taxon>Halobacteria</taxon>
        <taxon>Halobacteriales</taxon>
        <taxon>Haladaptataceae</taxon>
        <taxon>Haladaptatus</taxon>
    </lineage>
</organism>
<dbReference type="InterPro" id="IPR002306">
    <property type="entry name" value="Trp-tRNA-ligase"/>
</dbReference>
<proteinExistence type="inferred from homology"/>
<dbReference type="InterPro" id="IPR002305">
    <property type="entry name" value="aa-tRNA-synth_Ic"/>
</dbReference>
<keyword evidence="12" id="KW-1185">Reference proteome</keyword>
<reference evidence="12" key="1">
    <citation type="submission" date="2017-01" db="EMBL/GenBank/DDBJ databases">
        <authorList>
            <person name="Varghese N."/>
            <person name="Submissions S."/>
        </authorList>
    </citation>
    <scope>NUCLEOTIDE SEQUENCE [LARGE SCALE GENOMIC DNA]</scope>
    <source>
        <strain evidence="12">CGMCC 1.7737</strain>
    </source>
</reference>
<dbReference type="InterPro" id="IPR014729">
    <property type="entry name" value="Rossmann-like_a/b/a_fold"/>
</dbReference>
<comment type="similarity">
    <text evidence="1 10">Belongs to the class-I aminoacyl-tRNA synthetase family.</text>
</comment>
<keyword evidence="4 10" id="KW-0436">Ligase</keyword>
<gene>
    <name evidence="11" type="ORF">SAMN05421858_4160</name>
</gene>
<evidence type="ECO:0000313" key="11">
    <source>
        <dbReference type="EMBL" id="SIR84987.1"/>
    </source>
</evidence>
<evidence type="ECO:0000256" key="3">
    <source>
        <dbReference type="ARBA" id="ARBA00022490"/>
    </source>
</evidence>
<dbReference type="EC" id="6.1.1.2" evidence="2 9"/>
<accession>A0A1N7EA45</accession>
<dbReference type="GO" id="GO:0004830">
    <property type="term" value="F:tryptophan-tRNA ligase activity"/>
    <property type="evidence" value="ECO:0007669"/>
    <property type="project" value="UniProtKB-UniRule"/>
</dbReference>
<keyword evidence="5 10" id="KW-0547">Nucleotide-binding</keyword>
<keyword evidence="8 10" id="KW-0030">Aminoacyl-tRNA synthetase</keyword>
<dbReference type="PANTHER" id="PTHR10055">
    <property type="entry name" value="TRYPTOPHANYL-TRNA SYNTHETASE"/>
    <property type="match status" value="1"/>
</dbReference>
<dbReference type="Pfam" id="PF00579">
    <property type="entry name" value="tRNA-synt_1b"/>
    <property type="match status" value="1"/>
</dbReference>
<keyword evidence="6 10" id="KW-0067">ATP-binding</keyword>
<evidence type="ECO:0000256" key="10">
    <source>
        <dbReference type="RuleBase" id="RU363036"/>
    </source>
</evidence>
<dbReference type="FunFam" id="3.40.50.620:FF:000207">
    <property type="entry name" value="Tryptophan--tRNA ligase"/>
    <property type="match status" value="1"/>
</dbReference>
<dbReference type="Proteomes" id="UP000186914">
    <property type="component" value="Unassembled WGS sequence"/>
</dbReference>
<evidence type="ECO:0000256" key="5">
    <source>
        <dbReference type="ARBA" id="ARBA00022741"/>
    </source>
</evidence>
<evidence type="ECO:0000256" key="7">
    <source>
        <dbReference type="ARBA" id="ARBA00022917"/>
    </source>
</evidence>
<dbReference type="RefSeq" id="WP_076432163.1">
    <property type="nucleotide sequence ID" value="NZ_FTNO01000005.1"/>
</dbReference>
<dbReference type="GO" id="GO:0006436">
    <property type="term" value="P:tryptophanyl-tRNA aminoacylation"/>
    <property type="evidence" value="ECO:0007669"/>
    <property type="project" value="UniProtKB-UniRule"/>
</dbReference>
<keyword evidence="7 10" id="KW-0648">Protein biosynthesis</keyword>
<evidence type="ECO:0000256" key="9">
    <source>
        <dbReference type="NCBIfam" id="TIGR00233"/>
    </source>
</evidence>
<evidence type="ECO:0000256" key="8">
    <source>
        <dbReference type="ARBA" id="ARBA00023146"/>
    </source>
</evidence>
<keyword evidence="3" id="KW-0963">Cytoplasm</keyword>
<evidence type="ECO:0000313" key="12">
    <source>
        <dbReference type="Proteomes" id="UP000186914"/>
    </source>
</evidence>
<dbReference type="PRINTS" id="PR01039">
    <property type="entry name" value="TRNASYNTHTRP"/>
</dbReference>
<evidence type="ECO:0000256" key="1">
    <source>
        <dbReference type="ARBA" id="ARBA00005594"/>
    </source>
</evidence>
<dbReference type="PANTHER" id="PTHR10055:SF5">
    <property type="entry name" value="TRYPTOPHAN--TRNA LIGASE"/>
    <property type="match status" value="1"/>
</dbReference>
<dbReference type="Gene3D" id="1.10.240.10">
    <property type="entry name" value="Tyrosyl-Transfer RNA Synthetase"/>
    <property type="match status" value="1"/>
</dbReference>
<dbReference type="Gene3D" id="3.40.50.620">
    <property type="entry name" value="HUPs"/>
    <property type="match status" value="1"/>
</dbReference>
<dbReference type="AlphaFoldDB" id="A0A1N7EA45"/>
<name>A0A1N7EA45_9EURY</name>
<dbReference type="SUPFAM" id="SSF52374">
    <property type="entry name" value="Nucleotidylyl transferase"/>
    <property type="match status" value="1"/>
</dbReference>
<evidence type="ECO:0000256" key="6">
    <source>
        <dbReference type="ARBA" id="ARBA00022840"/>
    </source>
</evidence>
<dbReference type="GO" id="GO:0005524">
    <property type="term" value="F:ATP binding"/>
    <property type="evidence" value="ECO:0007669"/>
    <property type="project" value="UniProtKB-KW"/>
</dbReference>
<dbReference type="EMBL" id="FTNO01000005">
    <property type="protein sequence ID" value="SIR84987.1"/>
    <property type="molecule type" value="Genomic_DNA"/>
</dbReference>
<evidence type="ECO:0000256" key="4">
    <source>
        <dbReference type="ARBA" id="ARBA00022598"/>
    </source>
</evidence>
<dbReference type="NCBIfam" id="TIGR00233">
    <property type="entry name" value="trpS"/>
    <property type="match status" value="1"/>
</dbReference>
<dbReference type="OrthoDB" id="371821at2157"/>
<protein>
    <recommendedName>
        <fullName evidence="2 9">Tryptophan--tRNA ligase</fullName>
        <ecNumber evidence="2 9">6.1.1.2</ecNumber>
    </recommendedName>
</protein>
<sequence>MPEIDPWGDVEITDYEATMKQFGIEPIADLADRLPDNRLVRRNIVFGHRDLDTVLDARDEGDPFAMMTGIMPSGVFHFGHLGVVDQVLMFQDMGAELTLCAADIESYATREMSLEDARELVVEEYLLNYVALGLDLDSTDFYFQSQAGNDHQVRSKLFAKHVTQNEFEATYGNADPGKMVSALTQYADILRPQSPEHGGPKPTVVPVGIDQDPHVRLTRDVASRYRDASYLKPASTYHRFMRGLQGGKMSSSDPKSYIALTDSIADAKRKIDEAKTGGRVSIEEHREKGANVEEDMVFELLAYHLVEDDDELRRIRTEYESGAMLSGELKAIAKDRLELFLRDHQQKREEARPKVEQYVAEHADEELA</sequence>